<keyword evidence="3" id="KW-1185">Reference proteome</keyword>
<protein>
    <submittedName>
        <fullName evidence="2">Nucleoside triphosphate pyrophosphohydrolase</fullName>
    </submittedName>
</protein>
<gene>
    <name evidence="2" type="ORF">GCM10022223_00460</name>
</gene>
<dbReference type="PANTHER" id="PTHR30522:SF0">
    <property type="entry name" value="NUCLEOSIDE TRIPHOSPHATE PYROPHOSPHOHYDROLASE"/>
    <property type="match status" value="1"/>
</dbReference>
<dbReference type="InterPro" id="IPR048015">
    <property type="entry name" value="NTP-PPase_MazG-like_N"/>
</dbReference>
<dbReference type="EMBL" id="BAAAZO010000001">
    <property type="protein sequence ID" value="GAA3589909.1"/>
    <property type="molecule type" value="Genomic_DNA"/>
</dbReference>
<feature type="domain" description="NTP pyrophosphohydrolase MazG-like" evidence="1">
    <location>
        <begin position="158"/>
        <end position="231"/>
    </location>
</feature>
<proteinExistence type="predicted"/>
<dbReference type="Gene3D" id="1.10.287.1080">
    <property type="entry name" value="MazG-like"/>
    <property type="match status" value="1"/>
</dbReference>
<dbReference type="InterPro" id="IPR004518">
    <property type="entry name" value="MazG-like_dom"/>
</dbReference>
<dbReference type="NCBIfam" id="TIGR00444">
    <property type="entry name" value="mazG"/>
    <property type="match status" value="1"/>
</dbReference>
<reference evidence="3" key="1">
    <citation type="journal article" date="2019" name="Int. J. Syst. Evol. Microbiol.">
        <title>The Global Catalogue of Microorganisms (GCM) 10K type strain sequencing project: providing services to taxonomists for standard genome sequencing and annotation.</title>
        <authorList>
            <consortium name="The Broad Institute Genomics Platform"/>
            <consortium name="The Broad Institute Genome Sequencing Center for Infectious Disease"/>
            <person name="Wu L."/>
            <person name="Ma J."/>
        </authorList>
    </citation>
    <scope>NUCLEOTIDE SEQUENCE [LARGE SCALE GENOMIC DNA]</scope>
    <source>
        <strain evidence="3">JCM 16902</strain>
    </source>
</reference>
<evidence type="ECO:0000259" key="1">
    <source>
        <dbReference type="Pfam" id="PF03819"/>
    </source>
</evidence>
<dbReference type="PANTHER" id="PTHR30522">
    <property type="entry name" value="NUCLEOSIDE TRIPHOSPHATE PYROPHOSPHOHYDROLASE"/>
    <property type="match status" value="1"/>
</dbReference>
<dbReference type="InterPro" id="IPR011551">
    <property type="entry name" value="NTP_PyrPHydrolase_MazG"/>
</dbReference>
<evidence type="ECO:0000313" key="2">
    <source>
        <dbReference type="EMBL" id="GAA3589909.1"/>
    </source>
</evidence>
<accession>A0ABP6YVM6</accession>
<comment type="caution">
    <text evidence="2">The sequence shown here is derived from an EMBL/GenBank/DDBJ whole genome shotgun (WGS) entry which is preliminary data.</text>
</comment>
<name>A0ABP6YVM6_9ACTN</name>
<sequence length="334" mass="35089">MGPEHPTPPDAGRVTILLTSPRTAPGLLSFSAWDRLRSAGAVLAVDPDPAWLEAFAAAGVTPEDVSAVPVAERAGRLVEDACAGQELVWWGSEDGDPGLTDALAEHLSRRAVVPGSQPPPEVEVLTGSYDVPGSRLLDLVAVMDTLRSPGGCPWDGEQTHTSLLPYLLEEAHEVIEAVESGDPAHVQEELGDLLLQVVFHARVAEEEAGFGIDEVAAGIVAKLIRRHPHVFGDGEAESAQDVEVSWEALKAAEKAGRQGFEGIPATLPALARAQKMIGRLSRAGADLDEAVEKAADGDELAAALLRLVVLSRVSGQDAEATLRAALGRLVPPSQ</sequence>
<dbReference type="SUPFAM" id="SSF101386">
    <property type="entry name" value="all-alpha NTP pyrophosphatases"/>
    <property type="match status" value="1"/>
</dbReference>
<evidence type="ECO:0000313" key="3">
    <source>
        <dbReference type="Proteomes" id="UP001501074"/>
    </source>
</evidence>
<dbReference type="RefSeq" id="WP_231485327.1">
    <property type="nucleotide sequence ID" value="NZ_BAAAZO010000001.1"/>
</dbReference>
<dbReference type="Proteomes" id="UP001501074">
    <property type="component" value="Unassembled WGS sequence"/>
</dbReference>
<dbReference type="Pfam" id="PF03819">
    <property type="entry name" value="MazG"/>
    <property type="match status" value="1"/>
</dbReference>
<dbReference type="CDD" id="cd11528">
    <property type="entry name" value="NTP-PPase_MazG_Nterm"/>
    <property type="match status" value="1"/>
</dbReference>
<organism evidence="2 3">
    <name type="scientific">Kineosporia mesophila</name>
    <dbReference type="NCBI Taxonomy" id="566012"/>
    <lineage>
        <taxon>Bacteria</taxon>
        <taxon>Bacillati</taxon>
        <taxon>Actinomycetota</taxon>
        <taxon>Actinomycetes</taxon>
        <taxon>Kineosporiales</taxon>
        <taxon>Kineosporiaceae</taxon>
        <taxon>Kineosporia</taxon>
    </lineage>
</organism>